<dbReference type="Proteomes" id="UP001596484">
    <property type="component" value="Unassembled WGS sequence"/>
</dbReference>
<proteinExistence type="predicted"/>
<accession>A0ABW2S4X2</accession>
<dbReference type="EMBL" id="JBHTCS010000030">
    <property type="protein sequence ID" value="MFC7451197.1"/>
    <property type="molecule type" value="Genomic_DNA"/>
</dbReference>
<dbReference type="RefSeq" id="WP_378409285.1">
    <property type="nucleotide sequence ID" value="NZ_JBHTCS010000030.1"/>
</dbReference>
<protein>
    <submittedName>
        <fullName evidence="1">Protein kinase family protein</fullName>
    </submittedName>
</protein>
<comment type="caution">
    <text evidence="1">The sequence shown here is derived from an EMBL/GenBank/DDBJ whole genome shotgun (WGS) entry which is preliminary data.</text>
</comment>
<name>A0ABW2S4X2_9NOCA</name>
<dbReference type="GO" id="GO:0016301">
    <property type="term" value="F:kinase activity"/>
    <property type="evidence" value="ECO:0007669"/>
    <property type="project" value="UniProtKB-KW"/>
</dbReference>
<sequence>MRADTERLPIVAATPPAPARPTVTGCVAPSGRMPGSTFAVGRYRLLSCCGTAPSVEFWRGLDLVTGREVGLTLLGADTNQQVDTDEVFARTVWMCGIRTSAVARIVDMVDAESAGAVVTEWVPSCSLAEVMEGRPSAVAAASAIRPLAHTVCRAHEIGSVLALDDPDRLRVSRDGDVFLAFPGPLPDSDRACDVRGLGVALSTLTTGDRSGAGDLAQLSRVPSRLAELIVRAVEPGAVGADWVAHVLDEVAERSSIRSAATAAW</sequence>
<dbReference type="Gene3D" id="3.30.200.20">
    <property type="entry name" value="Phosphorylase Kinase, domain 1"/>
    <property type="match status" value="1"/>
</dbReference>
<gene>
    <name evidence="1" type="ORF">ACFQS9_25200</name>
</gene>
<evidence type="ECO:0000313" key="2">
    <source>
        <dbReference type="Proteomes" id="UP001596484"/>
    </source>
</evidence>
<keyword evidence="1" id="KW-0808">Transferase</keyword>
<reference evidence="2" key="1">
    <citation type="journal article" date="2019" name="Int. J. Syst. Evol. Microbiol.">
        <title>The Global Catalogue of Microorganisms (GCM) 10K type strain sequencing project: providing services to taxonomists for standard genome sequencing and annotation.</title>
        <authorList>
            <consortium name="The Broad Institute Genomics Platform"/>
            <consortium name="The Broad Institute Genome Sequencing Center for Infectious Disease"/>
            <person name="Wu L."/>
            <person name="Ma J."/>
        </authorList>
    </citation>
    <scope>NUCLEOTIDE SEQUENCE [LARGE SCALE GENOMIC DNA]</scope>
    <source>
        <strain evidence="2">ICMP 19430</strain>
    </source>
</reference>
<keyword evidence="1" id="KW-0418">Kinase</keyword>
<dbReference type="Gene3D" id="1.10.510.10">
    <property type="entry name" value="Transferase(Phosphotransferase) domain 1"/>
    <property type="match status" value="1"/>
</dbReference>
<evidence type="ECO:0000313" key="1">
    <source>
        <dbReference type="EMBL" id="MFC7451197.1"/>
    </source>
</evidence>
<dbReference type="CDD" id="cd13973">
    <property type="entry name" value="PK_MviN-like"/>
    <property type="match status" value="1"/>
</dbReference>
<keyword evidence="2" id="KW-1185">Reference proteome</keyword>
<organism evidence="1 2">
    <name type="scientific">Rhodococcus daqingensis</name>
    <dbReference type="NCBI Taxonomy" id="2479363"/>
    <lineage>
        <taxon>Bacteria</taxon>
        <taxon>Bacillati</taxon>
        <taxon>Actinomycetota</taxon>
        <taxon>Actinomycetes</taxon>
        <taxon>Mycobacteriales</taxon>
        <taxon>Nocardiaceae</taxon>
        <taxon>Rhodococcus</taxon>
    </lineage>
</organism>